<feature type="transmembrane region" description="Helical" evidence="6">
    <location>
        <begin position="276"/>
        <end position="296"/>
    </location>
</feature>
<dbReference type="EMBL" id="LWAJ01000239">
    <property type="protein sequence ID" value="KZL48518.1"/>
    <property type="molecule type" value="Genomic_DNA"/>
</dbReference>
<keyword evidence="3 6" id="KW-0812">Transmembrane</keyword>
<feature type="transmembrane region" description="Helical" evidence="6">
    <location>
        <begin position="12"/>
        <end position="31"/>
    </location>
</feature>
<dbReference type="Proteomes" id="UP000076555">
    <property type="component" value="Unassembled WGS sequence"/>
</dbReference>
<feature type="transmembrane region" description="Helical" evidence="6">
    <location>
        <begin position="158"/>
        <end position="179"/>
    </location>
</feature>
<comment type="subcellular location">
    <subcellularLocation>
        <location evidence="1">Membrane</location>
        <topology evidence="1">Multi-pass membrane protein</topology>
    </subcellularLocation>
</comment>
<accession>A0A166IKD3</accession>
<feature type="transmembrane region" description="Helical" evidence="6">
    <location>
        <begin position="191"/>
        <end position="210"/>
    </location>
</feature>
<evidence type="ECO:0000313" key="7">
    <source>
        <dbReference type="EMBL" id="KZL48518.1"/>
    </source>
</evidence>
<name>A0A166IKD3_NODSP</name>
<evidence type="ECO:0000256" key="3">
    <source>
        <dbReference type="ARBA" id="ARBA00022692"/>
    </source>
</evidence>
<reference evidence="7 8" key="1">
    <citation type="submission" date="2016-04" db="EMBL/GenBank/DDBJ databases">
        <title>Draft Genome Assembly of the Bloom-forming Cyanobacterium Nodularia spumigena Strain CENA596 in Shrimp Production Ponds.</title>
        <authorList>
            <person name="Popin R.V."/>
            <person name="Rigonato J."/>
            <person name="Abreu V.A."/>
            <person name="Andreote A.P."/>
            <person name="Silveira S.B."/>
            <person name="Odebrecht C."/>
            <person name="Fiore M.F."/>
        </authorList>
    </citation>
    <scope>NUCLEOTIDE SEQUENCE [LARGE SCALE GENOMIC DNA]</scope>
    <source>
        <strain evidence="7 8">CENA596</strain>
    </source>
</reference>
<evidence type="ECO:0000256" key="1">
    <source>
        <dbReference type="ARBA" id="ARBA00004141"/>
    </source>
</evidence>
<keyword evidence="5 6" id="KW-0472">Membrane</keyword>
<feature type="transmembrane region" description="Helical" evidence="6">
    <location>
        <begin position="43"/>
        <end position="65"/>
    </location>
</feature>
<dbReference type="GO" id="GO:0015093">
    <property type="term" value="F:ferrous iron transmembrane transporter activity"/>
    <property type="evidence" value="ECO:0007669"/>
    <property type="project" value="TreeGrafter"/>
</dbReference>
<proteinExistence type="inferred from homology"/>
<keyword evidence="4 6" id="KW-1133">Transmembrane helix</keyword>
<comment type="caution">
    <text evidence="7">The sequence shown here is derived from an EMBL/GenBank/DDBJ whole genome shotgun (WGS) entry which is preliminary data.</text>
</comment>
<sequence>MNISTALPTFVITLREGVEAALVVGIVLALLKKANQSRLNSWVYAGVAVGIVISVLIGVLFTWLIQTLGAVNPQYTTVVEPMLETVFGIVAIAMLSWMLIWMTKQARFMKAQVEGAVTQALTQNSNAGWGVFSLILIAVVREGFETVLFIAANFQQGLLPVLGAIAGLIGAAAIGVLLFQLGVKINIRQFFQVMGVLLVLIVSGLVVSALKHFDEGLANLALSSSTPENICLYYDHFSQIHSCILGPMVWNTDAILPDKQFPGIILKSLFGYREHLYLLQAISYVLFLASVGGLYFRSLTSAGVQNAQHNSVTQKPMSSAKE</sequence>
<protein>
    <recommendedName>
        <fullName evidence="9">Iron permease FTR1</fullName>
    </recommendedName>
</protein>
<dbReference type="AlphaFoldDB" id="A0A166IKD3"/>
<dbReference type="PANTHER" id="PTHR31632:SF2">
    <property type="entry name" value="PLASMA MEMBRANE IRON PERMEASE"/>
    <property type="match status" value="1"/>
</dbReference>
<dbReference type="OrthoDB" id="8215804at2"/>
<dbReference type="Pfam" id="PF03239">
    <property type="entry name" value="FTR1"/>
    <property type="match status" value="1"/>
</dbReference>
<gene>
    <name evidence="7" type="ORF">A2T98_17525</name>
</gene>
<evidence type="ECO:0000256" key="6">
    <source>
        <dbReference type="SAM" id="Phobius"/>
    </source>
</evidence>
<dbReference type="GO" id="GO:0033573">
    <property type="term" value="C:high-affinity iron permease complex"/>
    <property type="evidence" value="ECO:0007669"/>
    <property type="project" value="InterPro"/>
</dbReference>
<comment type="similarity">
    <text evidence="2">Belongs to the oxidase-dependent Fe transporter (OFeT) (TC 9.A.10.1) family.</text>
</comment>
<evidence type="ECO:0008006" key="9">
    <source>
        <dbReference type="Google" id="ProtNLM"/>
    </source>
</evidence>
<dbReference type="PANTHER" id="PTHR31632">
    <property type="entry name" value="IRON TRANSPORTER FTH1"/>
    <property type="match status" value="1"/>
</dbReference>
<dbReference type="InterPro" id="IPR004923">
    <property type="entry name" value="FTR1/Fip1/EfeU"/>
</dbReference>
<organism evidence="7 8">
    <name type="scientific">Nodularia spumigena CENA596</name>
    <dbReference type="NCBI Taxonomy" id="1819295"/>
    <lineage>
        <taxon>Bacteria</taxon>
        <taxon>Bacillati</taxon>
        <taxon>Cyanobacteriota</taxon>
        <taxon>Cyanophyceae</taxon>
        <taxon>Nostocales</taxon>
        <taxon>Nodulariaceae</taxon>
        <taxon>Nodularia</taxon>
    </lineage>
</organism>
<evidence type="ECO:0000256" key="5">
    <source>
        <dbReference type="ARBA" id="ARBA00023136"/>
    </source>
</evidence>
<dbReference type="RefSeq" id="WP_063873874.1">
    <property type="nucleotide sequence ID" value="NZ_CAWMRI010000239.1"/>
</dbReference>
<feature type="transmembrane region" description="Helical" evidence="6">
    <location>
        <begin position="85"/>
        <end position="102"/>
    </location>
</feature>
<feature type="transmembrane region" description="Helical" evidence="6">
    <location>
        <begin position="129"/>
        <end position="152"/>
    </location>
</feature>
<evidence type="ECO:0000256" key="4">
    <source>
        <dbReference type="ARBA" id="ARBA00022989"/>
    </source>
</evidence>
<evidence type="ECO:0000313" key="8">
    <source>
        <dbReference type="Proteomes" id="UP000076555"/>
    </source>
</evidence>
<evidence type="ECO:0000256" key="2">
    <source>
        <dbReference type="ARBA" id="ARBA00008333"/>
    </source>
</evidence>